<organism evidence="3 5">
    <name type="scientific">Enterococcus silesiacus</name>
    <dbReference type="NCBI Taxonomy" id="332949"/>
    <lineage>
        <taxon>Bacteria</taxon>
        <taxon>Bacillati</taxon>
        <taxon>Bacillota</taxon>
        <taxon>Bacilli</taxon>
        <taxon>Lactobacillales</taxon>
        <taxon>Enterococcaceae</taxon>
        <taxon>Enterococcus</taxon>
    </lineage>
</organism>
<dbReference type="Proteomes" id="UP000065511">
    <property type="component" value="Chromosome"/>
</dbReference>
<feature type="signal peptide" evidence="1">
    <location>
        <begin position="1"/>
        <end position="23"/>
    </location>
</feature>
<reference evidence="3 5" key="1">
    <citation type="submission" date="2014-12" db="EMBL/GenBank/DDBJ databases">
        <title>Draft genome sequences of 29 type strains of Enterococci.</title>
        <authorList>
            <person name="Zhong Z."/>
            <person name="Sun Z."/>
            <person name="Liu W."/>
            <person name="Zhang W."/>
            <person name="Zhang H."/>
        </authorList>
    </citation>
    <scope>NUCLEOTIDE SEQUENCE [LARGE SCALE GENOMIC DNA]</scope>
    <source>
        <strain evidence="3 5">DSM 22801</strain>
    </source>
</reference>
<name>A0A0S3KBZ9_9ENTE</name>
<evidence type="ECO:0000313" key="5">
    <source>
        <dbReference type="Proteomes" id="UP000183039"/>
    </source>
</evidence>
<dbReference type="AlphaFoldDB" id="A0A0S3KBZ9"/>
<dbReference type="KEGG" id="ess:ATZ33_10555"/>
<proteinExistence type="predicted"/>
<evidence type="ECO:0000313" key="3">
    <source>
        <dbReference type="EMBL" id="OJG92057.1"/>
    </source>
</evidence>
<evidence type="ECO:0000313" key="4">
    <source>
        <dbReference type="Proteomes" id="UP000065511"/>
    </source>
</evidence>
<sequence length="217" mass="24059">MKKILLVLLLSPGLFLSNTLTEAAEYKEPTKVAQRPTEDFFFPGLKDTDKVVRLENGTFIYGEATVGEFGLRKNLLTIVNSETDPNSITVETAKKILETEKPEDSNKISPRGITSSFNYVGLRHGGHAEGHFSRSAGWNSLNTVYQSTANGPYLRYYSGYDSAMVGTAQQAVRTFSGGYAGNFLSADSYQYFSGINTMYTYYGSANVQWQAYQIINI</sequence>
<reference evidence="2 4" key="2">
    <citation type="submission" date="2015-12" db="EMBL/GenBank/DDBJ databases">
        <authorList>
            <person name="Lauer A."/>
            <person name="Humrighouse B."/>
            <person name="Loparev V."/>
            <person name="Shewmaker P.L."/>
            <person name="Whitney A.M."/>
            <person name="McLaughlin R.W."/>
        </authorList>
    </citation>
    <scope>NUCLEOTIDE SEQUENCE [LARGE SCALE GENOMIC DNA]</scope>
    <source>
        <strain evidence="2 4">LMG 23085</strain>
    </source>
</reference>
<dbReference type="EMBL" id="CP013614">
    <property type="protein sequence ID" value="ALS01799.1"/>
    <property type="molecule type" value="Genomic_DNA"/>
</dbReference>
<dbReference type="RefSeq" id="WP_071877370.1">
    <property type="nucleotide sequence ID" value="NZ_JXLC01000008.1"/>
</dbReference>
<dbReference type="OrthoDB" id="2187186at2"/>
<accession>A0A0S3KBZ9</accession>
<evidence type="ECO:0000313" key="2">
    <source>
        <dbReference type="EMBL" id="ALS01799.1"/>
    </source>
</evidence>
<evidence type="ECO:0000256" key="1">
    <source>
        <dbReference type="SAM" id="SignalP"/>
    </source>
</evidence>
<dbReference type="EMBL" id="JXLC01000008">
    <property type="protein sequence ID" value="OJG92057.1"/>
    <property type="molecule type" value="Genomic_DNA"/>
</dbReference>
<keyword evidence="1" id="KW-0732">Signal</keyword>
<protein>
    <submittedName>
        <fullName evidence="3">Uncharacterized protein</fullName>
    </submittedName>
</protein>
<keyword evidence="4" id="KW-1185">Reference proteome</keyword>
<feature type="chain" id="PRO_5044546810" evidence="1">
    <location>
        <begin position="24"/>
        <end position="217"/>
    </location>
</feature>
<gene>
    <name evidence="2" type="ORF">ATZ33_10555</name>
    <name evidence="3" type="ORF">RV15_GL003442</name>
</gene>
<dbReference type="Proteomes" id="UP000183039">
    <property type="component" value="Unassembled WGS sequence"/>
</dbReference>